<feature type="transmembrane region" description="Helical" evidence="2">
    <location>
        <begin position="159"/>
        <end position="177"/>
    </location>
</feature>
<dbReference type="EMBL" id="KZ819604">
    <property type="protein sequence ID" value="PWN33858.1"/>
    <property type="molecule type" value="Genomic_DNA"/>
</dbReference>
<dbReference type="OrthoDB" id="10614732at2759"/>
<keyword evidence="4" id="KW-1185">Reference proteome</keyword>
<evidence type="ECO:0000313" key="4">
    <source>
        <dbReference type="Proteomes" id="UP000245771"/>
    </source>
</evidence>
<name>A0A316V9W8_9BASI</name>
<evidence type="ECO:0000313" key="3">
    <source>
        <dbReference type="EMBL" id="PWN33858.1"/>
    </source>
</evidence>
<protein>
    <submittedName>
        <fullName evidence="3">Uncharacterized protein</fullName>
    </submittedName>
</protein>
<feature type="region of interest" description="Disordered" evidence="1">
    <location>
        <begin position="1"/>
        <end position="22"/>
    </location>
</feature>
<feature type="transmembrane region" description="Helical" evidence="2">
    <location>
        <begin position="308"/>
        <end position="326"/>
    </location>
</feature>
<keyword evidence="2" id="KW-1133">Transmembrane helix</keyword>
<sequence>MDRRQPPTGPTPSAGFAQQNPIMATPIPIQPVYRRWDDDCKSCDTITVWSTYYVNEKGQSTTCTTTEYDTTTLTNQPQTLVPTSTYITQYQTLTSTLYSSAAPSPTSTPPVIGAQSVLVQGQYCDCEKAWLRFLLGGVPNGVGEVIASRLTKYTYIREIFFILLPFLIFLAIMVAFLPTRAYASTHDSTNHILAQHVMFAIAVPILFDVALQVYALLKKRAMLSGWIDATSILLRVINAAALILYAIAAANLVQFVKGWEEGTQTCASGLLNQISTLNIVADFMELAALVLGFIFLFWAFWRLRMNKAVLFIQAHIFFLLMIFFFWRTAHDISAEQAWSKRADRSCGPLCASGTWNKRTDVNTIQIASGANVCTVSTNGIFYFFHFPWSSVQAISHQGLNGQAAFWLLAVLPIFLAALLLMMVNLLVYTSAEPDILAQPDSVRYKLCYNEDTKKMEFVRLDNVGGPALPDGQPLYEIVRGNEGDGWEIREARTATVLPAWENVTVRPWYK</sequence>
<feature type="transmembrane region" description="Helical" evidence="2">
    <location>
        <begin position="197"/>
        <end position="217"/>
    </location>
</feature>
<evidence type="ECO:0000256" key="2">
    <source>
        <dbReference type="SAM" id="Phobius"/>
    </source>
</evidence>
<keyword evidence="2" id="KW-0812">Transmembrane</keyword>
<accession>A0A316V9W8</accession>
<dbReference type="InParanoid" id="A0A316V9W8"/>
<feature type="transmembrane region" description="Helical" evidence="2">
    <location>
        <begin position="403"/>
        <end position="428"/>
    </location>
</feature>
<dbReference type="GeneID" id="37023234"/>
<dbReference type="RefSeq" id="XP_025354160.1">
    <property type="nucleotide sequence ID" value="XM_025501453.1"/>
</dbReference>
<feature type="transmembrane region" description="Helical" evidence="2">
    <location>
        <begin position="229"/>
        <end position="250"/>
    </location>
</feature>
<feature type="transmembrane region" description="Helical" evidence="2">
    <location>
        <begin position="279"/>
        <end position="301"/>
    </location>
</feature>
<dbReference type="AlphaFoldDB" id="A0A316V9W8"/>
<reference evidence="3 4" key="1">
    <citation type="journal article" date="2018" name="Mol. Biol. Evol.">
        <title>Broad Genomic Sampling Reveals a Smut Pathogenic Ancestry of the Fungal Clade Ustilaginomycotina.</title>
        <authorList>
            <person name="Kijpornyongpan T."/>
            <person name="Mondo S.J."/>
            <person name="Barry K."/>
            <person name="Sandor L."/>
            <person name="Lee J."/>
            <person name="Lipzen A."/>
            <person name="Pangilinan J."/>
            <person name="LaButti K."/>
            <person name="Hainaut M."/>
            <person name="Henrissat B."/>
            <person name="Grigoriev I.V."/>
            <person name="Spatafora J.W."/>
            <person name="Aime M.C."/>
        </authorList>
    </citation>
    <scope>NUCLEOTIDE SEQUENCE [LARGE SCALE GENOMIC DNA]</scope>
    <source>
        <strain evidence="3 4">MCA 3882</strain>
    </source>
</reference>
<evidence type="ECO:0000256" key="1">
    <source>
        <dbReference type="SAM" id="MobiDB-lite"/>
    </source>
</evidence>
<dbReference type="Proteomes" id="UP000245771">
    <property type="component" value="Unassembled WGS sequence"/>
</dbReference>
<organism evidence="3 4">
    <name type="scientific">Meira miltonrushii</name>
    <dbReference type="NCBI Taxonomy" id="1280837"/>
    <lineage>
        <taxon>Eukaryota</taxon>
        <taxon>Fungi</taxon>
        <taxon>Dikarya</taxon>
        <taxon>Basidiomycota</taxon>
        <taxon>Ustilaginomycotina</taxon>
        <taxon>Exobasidiomycetes</taxon>
        <taxon>Exobasidiales</taxon>
        <taxon>Brachybasidiaceae</taxon>
        <taxon>Meira</taxon>
    </lineage>
</organism>
<keyword evidence="2" id="KW-0472">Membrane</keyword>
<gene>
    <name evidence="3" type="ORF">FA14DRAFT_185372</name>
</gene>
<proteinExistence type="predicted"/>